<accession>A0A239BU32</accession>
<evidence type="ECO:0000313" key="2">
    <source>
        <dbReference type="Proteomes" id="UP000198407"/>
    </source>
</evidence>
<organism evidence="1 2">
    <name type="scientific">Pseudomonas japonica</name>
    <dbReference type="NCBI Taxonomy" id="256466"/>
    <lineage>
        <taxon>Bacteria</taxon>
        <taxon>Pseudomonadati</taxon>
        <taxon>Pseudomonadota</taxon>
        <taxon>Gammaproteobacteria</taxon>
        <taxon>Pseudomonadales</taxon>
        <taxon>Pseudomonadaceae</taxon>
        <taxon>Pseudomonas</taxon>
    </lineage>
</organism>
<proteinExistence type="predicted"/>
<protein>
    <recommendedName>
        <fullName evidence="3">TIGR03899 family protein</fullName>
    </recommendedName>
</protein>
<dbReference type="STRING" id="1215104.GCA_000730585_02865"/>
<evidence type="ECO:0000313" key="1">
    <source>
        <dbReference type="EMBL" id="SNS11537.1"/>
    </source>
</evidence>
<dbReference type="Proteomes" id="UP000198407">
    <property type="component" value="Unassembled WGS sequence"/>
</dbReference>
<dbReference type="InterPro" id="IPR021254">
    <property type="entry name" value="DUF2806"/>
</dbReference>
<gene>
    <name evidence="1" type="ORF">SAMN05444352_103204</name>
</gene>
<dbReference type="EMBL" id="FZOL01000003">
    <property type="protein sequence ID" value="SNS11537.1"/>
    <property type="molecule type" value="Genomic_DNA"/>
</dbReference>
<dbReference type="Pfam" id="PF10987">
    <property type="entry name" value="DUF2806"/>
    <property type="match status" value="1"/>
</dbReference>
<sequence>MALIPGEKLVERLWETIAEKGIGALLKPGQIKREGLAQLQIERAKSLIEAQTSRDVDSIKNGQRNASDFSLDVGFRAIGDAYKAARIEPVITDSELEAAIERQSIKESMRREINATKAILIADEQLRADEAVPPTEKVEEDWLHRWKNCASEVSADELQGLWGKILAGEVKKPGTYTLRCLEFIRNISQTEAKLIEKMCAFAISNGYIWRPDSGLRKYGLEFDELLDLQELGIVTGIEGMMHFTVAIPQGAKDRWQSVIVNHEKCLIAYIPTEKTSYQIPVYPITNLGRQLLGLSKFSSTALYINDFGSWLKSQGMDVIIGDVIKNDNTGISWINGTPI</sequence>
<name>A0A239BU32_9PSED</name>
<dbReference type="OrthoDB" id="886161at2"/>
<reference evidence="2" key="1">
    <citation type="submission" date="2017-06" db="EMBL/GenBank/DDBJ databases">
        <authorList>
            <person name="Varghese N."/>
            <person name="Submissions S."/>
        </authorList>
    </citation>
    <scope>NUCLEOTIDE SEQUENCE [LARGE SCALE GENOMIC DNA]</scope>
    <source>
        <strain evidence="2">DSM 22348</strain>
    </source>
</reference>
<dbReference type="RefSeq" id="WP_042125143.1">
    <property type="nucleotide sequence ID" value="NZ_FZOL01000003.1"/>
</dbReference>
<dbReference type="AlphaFoldDB" id="A0A239BU32"/>
<keyword evidence="2" id="KW-1185">Reference proteome</keyword>
<evidence type="ECO:0008006" key="3">
    <source>
        <dbReference type="Google" id="ProtNLM"/>
    </source>
</evidence>